<evidence type="ECO:0008006" key="5">
    <source>
        <dbReference type="Google" id="ProtNLM"/>
    </source>
</evidence>
<keyword evidence="4" id="KW-1185">Reference proteome</keyword>
<evidence type="ECO:0000313" key="4">
    <source>
        <dbReference type="Proteomes" id="UP000295706"/>
    </source>
</evidence>
<name>A0A4V2X945_9BACT</name>
<dbReference type="RefSeq" id="WP_132120450.1">
    <property type="nucleotide sequence ID" value="NZ_SMJU01000012.1"/>
</dbReference>
<dbReference type="AlphaFoldDB" id="A0A4V2X945"/>
<dbReference type="Proteomes" id="UP000295706">
    <property type="component" value="Unassembled WGS sequence"/>
</dbReference>
<proteinExistence type="predicted"/>
<dbReference type="InterPro" id="IPR051200">
    <property type="entry name" value="Host-pathogen_enzymatic-act"/>
</dbReference>
<dbReference type="Gene3D" id="3.40.720.10">
    <property type="entry name" value="Alkaline Phosphatase, subunit A"/>
    <property type="match status" value="2"/>
</dbReference>
<dbReference type="SUPFAM" id="SSF50974">
    <property type="entry name" value="Nitrous oxide reductase, N-terminal domain"/>
    <property type="match status" value="1"/>
</dbReference>
<dbReference type="OrthoDB" id="145213at2"/>
<dbReference type="EMBL" id="SMJU01000012">
    <property type="protein sequence ID" value="TDB62375.1"/>
    <property type="molecule type" value="Genomic_DNA"/>
</dbReference>
<feature type="signal peptide" evidence="2">
    <location>
        <begin position="1"/>
        <end position="20"/>
    </location>
</feature>
<accession>A0A4V2X945</accession>
<dbReference type="Gene3D" id="2.130.10.10">
    <property type="entry name" value="YVTN repeat-like/Quinoprotein amine dehydrogenase"/>
    <property type="match status" value="3"/>
</dbReference>
<feature type="region of interest" description="Disordered" evidence="1">
    <location>
        <begin position="892"/>
        <end position="936"/>
    </location>
</feature>
<feature type="compositionally biased region" description="Basic and acidic residues" evidence="1">
    <location>
        <begin position="892"/>
        <end position="915"/>
    </location>
</feature>
<evidence type="ECO:0000256" key="1">
    <source>
        <dbReference type="SAM" id="MobiDB-lite"/>
    </source>
</evidence>
<keyword evidence="2" id="KW-0732">Signal</keyword>
<gene>
    <name evidence="3" type="ORF">EZE20_18510</name>
</gene>
<comment type="caution">
    <text evidence="3">The sequence shown here is derived from an EMBL/GenBank/DDBJ whole genome shotgun (WGS) entry which is preliminary data.</text>
</comment>
<organism evidence="3 4">
    <name type="scientific">Arundinibacter roseus</name>
    <dbReference type="NCBI Taxonomy" id="2070510"/>
    <lineage>
        <taxon>Bacteria</taxon>
        <taxon>Pseudomonadati</taxon>
        <taxon>Bacteroidota</taxon>
        <taxon>Cytophagia</taxon>
        <taxon>Cytophagales</taxon>
        <taxon>Spirosomataceae</taxon>
        <taxon>Arundinibacter</taxon>
    </lineage>
</organism>
<feature type="chain" id="PRO_5020327884" description="Phosphoesterase" evidence="2">
    <location>
        <begin position="21"/>
        <end position="936"/>
    </location>
</feature>
<protein>
    <recommendedName>
        <fullName evidence="5">Phosphoesterase</fullName>
    </recommendedName>
</protein>
<dbReference type="InterPro" id="IPR017850">
    <property type="entry name" value="Alkaline_phosphatase_core_sf"/>
</dbReference>
<evidence type="ECO:0000313" key="3">
    <source>
        <dbReference type="EMBL" id="TDB62375.1"/>
    </source>
</evidence>
<dbReference type="PANTHER" id="PTHR47197:SF3">
    <property type="entry name" value="DIHYDRO-HEME D1 DEHYDROGENASE"/>
    <property type="match status" value="1"/>
</dbReference>
<evidence type="ECO:0000256" key="2">
    <source>
        <dbReference type="SAM" id="SignalP"/>
    </source>
</evidence>
<sequence>MKSSIILFSFLLCATSVTLAQKWVAHAPAGKDYLRIDKTGATTLPNGRIITPYGRQITTAPHPYGLALSPDGSFAVTANSGINPISISILKNILHENTSVQQVPESPRTDNGVLEACFMGLAITPDNKTVYVAGGETNSIFLFDLETGQKKATISCAQKQNGLSYYHGYIGDMVLSKDGSTLYAVDQIGFRLIVVDTRTQKIMHSIPTGRYPFGVCLSPNEKNVYVANVGVFEYKPFTDLDKNDLKNTAHKWPSTRYNSKEMKEGIPEKGVPALGDPNAPEAFSVWSYSVQNRKPVVRSKIKTGILVGQMVEDFPAVGGSSPNSVVATDQHVFVTNGNNDCISVIDIRKDTVVQTLFLNPEPRLGALRGLIPFGVAVSPDQQRLYVAEAGINAVAVVDIPTMNIVGHIPTGWFPSKLKVSPDGKKLIVTNAKGYGSGPNGGSAFTLGAEGSYIGSLMKGTVSVMDIPADAALPGLTQRVLDNNFKFQQVAATNDNPIPPYPGAYESPIKHIVFIAKENRTYDEVFGQHPGSNGDSSLARYGLRRDFRSRDKKRTVVRGDVMPNHHTLASQFAMSDNFYCDSDVSADGHRWLVNTYPNEWVETGTAAAYGGRRSMRDTSQAPGNLSFYGSAGSIYPEDYNEAGSLWDQLDRNGKDFYNFGFGVEMAAAYSDSTMKYIGELYTVNYPLPTPLYDKSSQQFPTYNMAIPDQFRTDIFIKEFNEKWTGPGKTLPSMLTLMLPNDHGTRERPTAGYPFVESYMADNDLALGRTIEFLSQTPYWKNMMIVVTEDDPQGGVDHVDAHRSLLMVISPYAKRNYVGHQHYSFGSIFKTFWHVLGTPYLNQYDATATDMRDLFTAQPDFTPYRAVAADPQIFDPQKALDPFDEKFDWKAFAESEEMDRTETMQKRREEDDADQRAKPAKVKKVKKIRRPKTSPRDF</sequence>
<dbReference type="SUPFAM" id="SSF53649">
    <property type="entry name" value="Alkaline phosphatase-like"/>
    <property type="match status" value="1"/>
</dbReference>
<feature type="compositionally biased region" description="Basic residues" evidence="1">
    <location>
        <begin position="916"/>
        <end position="936"/>
    </location>
</feature>
<dbReference type="InterPro" id="IPR015943">
    <property type="entry name" value="WD40/YVTN_repeat-like_dom_sf"/>
</dbReference>
<dbReference type="InterPro" id="IPR011045">
    <property type="entry name" value="N2O_reductase_N"/>
</dbReference>
<dbReference type="PANTHER" id="PTHR47197">
    <property type="entry name" value="PROTEIN NIRF"/>
    <property type="match status" value="1"/>
</dbReference>
<reference evidence="3 4" key="1">
    <citation type="submission" date="2019-02" db="EMBL/GenBank/DDBJ databases">
        <title>Arundinibacter roseus gen. nov., sp. nov., a new member of the family Cytophagaceae.</title>
        <authorList>
            <person name="Szuroczki S."/>
            <person name="Khayer B."/>
            <person name="Sproer C."/>
            <person name="Toumi M."/>
            <person name="Szabo A."/>
            <person name="Felfoldi T."/>
            <person name="Schumann P."/>
            <person name="Toth E."/>
        </authorList>
    </citation>
    <scope>NUCLEOTIDE SEQUENCE [LARGE SCALE GENOMIC DNA]</scope>
    <source>
        <strain evidence="3 4">DMA-k-7a</strain>
    </source>
</reference>